<reference evidence="3 4" key="1">
    <citation type="submission" date="2019-08" db="EMBL/GenBank/DDBJ databases">
        <authorList>
            <person name="Peeters C."/>
        </authorList>
    </citation>
    <scope>NUCLEOTIDE SEQUENCE [LARGE SCALE GENOMIC DNA]</scope>
    <source>
        <strain evidence="3 4">LMG 31106</strain>
    </source>
</reference>
<dbReference type="InterPro" id="IPR002559">
    <property type="entry name" value="Transposase_11"/>
</dbReference>
<feature type="domain" description="H repeat-associated protein N-terminal" evidence="2">
    <location>
        <begin position="12"/>
        <end position="97"/>
    </location>
</feature>
<dbReference type="GO" id="GO:0006313">
    <property type="term" value="P:DNA transposition"/>
    <property type="evidence" value="ECO:0007669"/>
    <property type="project" value="InterPro"/>
</dbReference>
<evidence type="ECO:0008006" key="5">
    <source>
        <dbReference type="Google" id="ProtNLM"/>
    </source>
</evidence>
<dbReference type="PANTHER" id="PTHR30298:SF0">
    <property type="entry name" value="PROTEIN YBFL-RELATED"/>
    <property type="match status" value="1"/>
</dbReference>
<organism evidence="3 4">
    <name type="scientific">Pandoraea cepalis</name>
    <dbReference type="NCBI Taxonomy" id="2508294"/>
    <lineage>
        <taxon>Bacteria</taxon>
        <taxon>Pseudomonadati</taxon>
        <taxon>Pseudomonadota</taxon>
        <taxon>Betaproteobacteria</taxon>
        <taxon>Burkholderiales</taxon>
        <taxon>Burkholderiaceae</taxon>
        <taxon>Pandoraea</taxon>
    </lineage>
</organism>
<name>A0A5E4YYL2_9BURK</name>
<dbReference type="OrthoDB" id="8587058at2"/>
<accession>A0A5E4YYL2</accession>
<evidence type="ECO:0000313" key="3">
    <source>
        <dbReference type="EMBL" id="VVE52993.1"/>
    </source>
</evidence>
<dbReference type="Pfam" id="PF01609">
    <property type="entry name" value="DDE_Tnp_1"/>
    <property type="match status" value="1"/>
</dbReference>
<dbReference type="GO" id="GO:0003677">
    <property type="term" value="F:DNA binding"/>
    <property type="evidence" value="ECO:0007669"/>
    <property type="project" value="InterPro"/>
</dbReference>
<dbReference type="InterPro" id="IPR032806">
    <property type="entry name" value="YbfD_N"/>
</dbReference>
<evidence type="ECO:0000313" key="4">
    <source>
        <dbReference type="Proteomes" id="UP000384354"/>
    </source>
</evidence>
<dbReference type="GO" id="GO:0004803">
    <property type="term" value="F:transposase activity"/>
    <property type="evidence" value="ECO:0007669"/>
    <property type="project" value="InterPro"/>
</dbReference>
<dbReference type="InterPro" id="IPR047647">
    <property type="entry name" value="ISAs1_transpos"/>
</dbReference>
<dbReference type="InterPro" id="IPR051698">
    <property type="entry name" value="Transposase_11-like"/>
</dbReference>
<dbReference type="EMBL" id="CABPSL010000049">
    <property type="protein sequence ID" value="VVE52993.1"/>
    <property type="molecule type" value="Genomic_DNA"/>
</dbReference>
<dbReference type="NCBIfam" id="NF033564">
    <property type="entry name" value="transpos_ISAs1"/>
    <property type="match status" value="1"/>
</dbReference>
<evidence type="ECO:0000259" key="2">
    <source>
        <dbReference type="Pfam" id="PF13808"/>
    </source>
</evidence>
<dbReference type="Pfam" id="PF13808">
    <property type="entry name" value="DDE_Tnp_1_assoc"/>
    <property type="match status" value="1"/>
</dbReference>
<sequence>MDDEYEPLSLQDAFGDLKDPRVRIPEHDLTEMLVVALAAILSGADSWVGIALWGQGQLEWLRRYLPLRNGIASHDTFGRVFAALDARQFEACFVRWVSGICPAVAGQVVAIDGKTVRRSHGMGRSAIHLVSAYCGALGATLGQVRTADKSNEITAIPALLDALLLKGAIVTIDAMGCQREIAAKIVAGGADYVLAVKGNQPALHEAIVQLFDAQRTQSLRSVRFAEHCQTGKKVHGRIETRRCVATDMIDWLDEDGKWAGLRSVAMVEATREIDGRVSLERRYYVNSLPADPKRINEAVRAHWAIENSMHWVLDVAFGEDQCRARVDNAAQNFAILRRIVSNLLRADKATKVGIKNKRLKAGFDEHYRAQVLGMQVS</sequence>
<evidence type="ECO:0000259" key="1">
    <source>
        <dbReference type="Pfam" id="PF01609"/>
    </source>
</evidence>
<protein>
    <recommendedName>
        <fullName evidence="5">Transposase</fullName>
    </recommendedName>
</protein>
<dbReference type="RefSeq" id="WP_150564895.1">
    <property type="nucleotide sequence ID" value="NZ_CABPSL010000049.1"/>
</dbReference>
<dbReference type="Proteomes" id="UP000384354">
    <property type="component" value="Unassembled WGS sequence"/>
</dbReference>
<gene>
    <name evidence="3" type="ORF">PCE31106_04788</name>
</gene>
<feature type="domain" description="Transposase IS4-like" evidence="1">
    <location>
        <begin position="107"/>
        <end position="343"/>
    </location>
</feature>
<proteinExistence type="predicted"/>
<dbReference type="PANTHER" id="PTHR30298">
    <property type="entry name" value="H REPEAT-ASSOCIATED PREDICTED TRANSPOSASE"/>
    <property type="match status" value="1"/>
</dbReference>
<dbReference type="AlphaFoldDB" id="A0A5E4YYL2"/>